<dbReference type="AlphaFoldDB" id="A0A0A3JN12"/>
<comment type="caution">
    <text evidence="1">The sequence shown here is derived from an EMBL/GenBank/DDBJ whole genome shotgun (WGS) entry which is preliminary data.</text>
</comment>
<keyword evidence="2" id="KW-1185">Reference proteome</keyword>
<evidence type="ECO:0008006" key="3">
    <source>
        <dbReference type="Google" id="ProtNLM"/>
    </source>
</evidence>
<organism evidence="1 2">
    <name type="scientific">Lysinibacillus odysseyi 34hs-1 = NBRC 100172</name>
    <dbReference type="NCBI Taxonomy" id="1220589"/>
    <lineage>
        <taxon>Bacteria</taxon>
        <taxon>Bacillati</taxon>
        <taxon>Bacillota</taxon>
        <taxon>Bacilli</taxon>
        <taxon>Bacillales</taxon>
        <taxon>Bacillaceae</taxon>
        <taxon>Lysinibacillus</taxon>
    </lineage>
</organism>
<dbReference type="EMBL" id="JPVP01000040">
    <property type="protein sequence ID" value="KGR88402.1"/>
    <property type="molecule type" value="Genomic_DNA"/>
</dbReference>
<evidence type="ECO:0000313" key="1">
    <source>
        <dbReference type="EMBL" id="KGR88402.1"/>
    </source>
</evidence>
<gene>
    <name evidence="1" type="ORF">CD32_01705</name>
</gene>
<sequence length="124" mass="14668">MQEQIDGIITALESFGLEVYEDELSEDEEAAYKKGQYHFFVYDTGDMQLTNDFKSINQEVAVYYYSEKRDDLDERTVDIILALKNVPMFTLQNTFKDRLKRKDTDNYVDRITLVYNRRIVVGQI</sequence>
<evidence type="ECO:0000313" key="2">
    <source>
        <dbReference type="Proteomes" id="UP000030437"/>
    </source>
</evidence>
<name>A0A0A3JN12_9BACI</name>
<dbReference type="STRING" id="1220589.CD32_01705"/>
<accession>A0A0A3JN12</accession>
<dbReference type="Proteomes" id="UP000030437">
    <property type="component" value="Unassembled WGS sequence"/>
</dbReference>
<reference evidence="1 2" key="1">
    <citation type="submission" date="2014-02" db="EMBL/GenBank/DDBJ databases">
        <title>Draft genome sequence of Lysinibacillus odysseyi NBRC 100172.</title>
        <authorList>
            <person name="Zhang F."/>
            <person name="Wang G."/>
            <person name="Zhang L."/>
        </authorList>
    </citation>
    <scope>NUCLEOTIDE SEQUENCE [LARGE SCALE GENOMIC DNA]</scope>
    <source>
        <strain evidence="1 2">NBRC 100172</strain>
    </source>
</reference>
<proteinExistence type="predicted"/>
<protein>
    <recommendedName>
        <fullName evidence="3">Phage protein</fullName>
    </recommendedName>
</protein>